<dbReference type="AlphaFoldDB" id="A0A3Q7E9W4"/>
<feature type="transmembrane region" description="Helical" evidence="1">
    <location>
        <begin position="95"/>
        <end position="112"/>
    </location>
</feature>
<dbReference type="PaxDb" id="4081-Solyc01g010060.2.1"/>
<accession>A0A3Q7E9W4</accession>
<evidence type="ECO:0000313" key="3">
    <source>
        <dbReference type="Proteomes" id="UP000004994"/>
    </source>
</evidence>
<sequence length="203" mass="23012">MCDSDSESTKKRLTLFYSIYLFYTFFALKPSFPLYITCLRGIFLNNIHSNINSSIIFHKIFNRMDVTSDDYSTKQSLNNKDDLFLPTGTTSTQDALYRIAFLTAIAIFQLPFERIKEDLVPTVIFTRKPLLFQGFVVSLMFAFSGSMASESMNEKQPKMALLCHKLAMFAVAVAGGVFALSSLLSYYNIEMVPDVVQTPSLYD</sequence>
<feature type="transmembrane region" description="Helical" evidence="1">
    <location>
        <begin position="166"/>
        <end position="187"/>
    </location>
</feature>
<feature type="transmembrane region" description="Helical" evidence="1">
    <location>
        <begin position="15"/>
        <end position="36"/>
    </location>
</feature>
<name>A0A3Q7E9W4_SOLLC</name>
<feature type="transmembrane region" description="Helical" evidence="1">
    <location>
        <begin position="124"/>
        <end position="145"/>
    </location>
</feature>
<keyword evidence="1" id="KW-0812">Transmembrane</keyword>
<keyword evidence="1" id="KW-1133">Transmembrane helix</keyword>
<dbReference type="EnsemblPlants" id="Solyc01g010060.2.1">
    <property type="protein sequence ID" value="Solyc01g010060.2.1.1"/>
    <property type="gene ID" value="Solyc01g010060.2"/>
</dbReference>
<dbReference type="Proteomes" id="UP000004994">
    <property type="component" value="Chromosome 1"/>
</dbReference>
<evidence type="ECO:0000313" key="2">
    <source>
        <dbReference type="EnsemblPlants" id="Solyc01g010060.2.1.1"/>
    </source>
</evidence>
<evidence type="ECO:0000256" key="1">
    <source>
        <dbReference type="SAM" id="Phobius"/>
    </source>
</evidence>
<reference evidence="2" key="1">
    <citation type="journal article" date="2012" name="Nature">
        <title>The tomato genome sequence provides insights into fleshy fruit evolution.</title>
        <authorList>
            <consortium name="Tomato Genome Consortium"/>
        </authorList>
    </citation>
    <scope>NUCLEOTIDE SEQUENCE [LARGE SCALE GENOMIC DNA]</scope>
    <source>
        <strain evidence="2">cv. Heinz 1706</strain>
    </source>
</reference>
<keyword evidence="3" id="KW-1185">Reference proteome</keyword>
<reference evidence="2" key="2">
    <citation type="submission" date="2019-01" db="UniProtKB">
        <authorList>
            <consortium name="EnsemblPlants"/>
        </authorList>
    </citation>
    <scope>IDENTIFICATION</scope>
    <source>
        <strain evidence="2">cv. Heinz 1706</strain>
    </source>
</reference>
<proteinExistence type="predicted"/>
<dbReference type="Gramene" id="Solyc01g010060.2.1">
    <property type="protein sequence ID" value="Solyc01g010060.2.1.1"/>
    <property type="gene ID" value="Solyc01g010060.2"/>
</dbReference>
<keyword evidence="1" id="KW-0472">Membrane</keyword>
<protein>
    <submittedName>
        <fullName evidence="2">Uncharacterized protein</fullName>
    </submittedName>
</protein>
<dbReference type="InParanoid" id="A0A3Q7E9W4"/>
<organism evidence="2">
    <name type="scientific">Solanum lycopersicum</name>
    <name type="common">Tomato</name>
    <name type="synonym">Lycopersicon esculentum</name>
    <dbReference type="NCBI Taxonomy" id="4081"/>
    <lineage>
        <taxon>Eukaryota</taxon>
        <taxon>Viridiplantae</taxon>
        <taxon>Streptophyta</taxon>
        <taxon>Embryophyta</taxon>
        <taxon>Tracheophyta</taxon>
        <taxon>Spermatophyta</taxon>
        <taxon>Magnoliopsida</taxon>
        <taxon>eudicotyledons</taxon>
        <taxon>Gunneridae</taxon>
        <taxon>Pentapetalae</taxon>
        <taxon>asterids</taxon>
        <taxon>lamiids</taxon>
        <taxon>Solanales</taxon>
        <taxon>Solanaceae</taxon>
        <taxon>Solanoideae</taxon>
        <taxon>Solaneae</taxon>
        <taxon>Solanum</taxon>
        <taxon>Solanum subgen. Lycopersicon</taxon>
    </lineage>
</organism>